<dbReference type="AlphaFoldDB" id="A0A097AT96"/>
<dbReference type="RefSeq" id="WP_049685680.1">
    <property type="nucleotide sequence ID" value="NZ_CP009170.1"/>
</dbReference>
<keyword evidence="3" id="KW-1185">Reference proteome</keyword>
<evidence type="ECO:0000259" key="1">
    <source>
        <dbReference type="Pfam" id="PF04230"/>
    </source>
</evidence>
<evidence type="ECO:0000313" key="2">
    <source>
        <dbReference type="EMBL" id="AIS53036.1"/>
    </source>
</evidence>
<reference evidence="3" key="1">
    <citation type="journal article" date="2015" name="Genome Announc.">
        <title>Whole-Genome Sequences of 80 Environmental and Clinical Isolates of Burkholderia pseudomallei.</title>
        <authorList>
            <person name="Johnson S.L."/>
            <person name="Baker A.L."/>
            <person name="Chain P.S."/>
            <person name="Currie B.J."/>
            <person name="Daligault H.E."/>
            <person name="Davenport K.W."/>
            <person name="Davis C.B."/>
            <person name="Inglis T.J."/>
            <person name="Kaestli M."/>
            <person name="Koren S."/>
            <person name="Mayo M."/>
            <person name="Merritt A.J."/>
            <person name="Price E.P."/>
            <person name="Sarovich D.S."/>
            <person name="Warner J."/>
            <person name="Rosovitz M.J."/>
        </authorList>
    </citation>
    <scope>NUCLEOTIDE SEQUENCE [LARGE SCALE GENOMIC DNA]</scope>
    <source>
        <strain evidence="3">DSM 2030</strain>
    </source>
</reference>
<dbReference type="eggNOG" id="COG2327">
    <property type="taxonomic scope" value="Bacteria"/>
</dbReference>
<dbReference type="GO" id="GO:0016740">
    <property type="term" value="F:transferase activity"/>
    <property type="evidence" value="ECO:0007669"/>
    <property type="project" value="UniProtKB-KW"/>
</dbReference>
<dbReference type="KEGG" id="tki:TKV_c18870"/>
<accession>A0A097AT96</accession>
<dbReference type="Proteomes" id="UP000029669">
    <property type="component" value="Chromosome"/>
</dbReference>
<dbReference type="Pfam" id="PF04230">
    <property type="entry name" value="PS_pyruv_trans"/>
    <property type="match status" value="1"/>
</dbReference>
<dbReference type="STRING" id="2325.TKV_c18870"/>
<name>A0A097AT96_THEKI</name>
<dbReference type="OrthoDB" id="3199616at2"/>
<sequence>MKTVISGYYGFDNIGDEAVLKCLVEGLKERGITDITVLSNKPDETSKKYNVKAVDRASFKEIYKALKQADVLLSGGGSLIQDKTSSKSLWYYLGIMFMGKLLRKKVYVMGQGIGPVDKKFNRWLTARILNKVDGIAVRDELSKEYLKQLNVKKDVVVAADLVLNFSGGNNREIFGKILEKEGIDLNFSEYALICTREWGNSELSRVELARAADFIAQDYGYKIVFLPFYHEDIEESDRVATYMKMPCEILTEKYEVEEILSIIRSSSLLIGVRLHSLIFAFISLIPFVGISYDPKVEGFLKSIGESSAGDINSFTAEDILNKVSSILQRKKEYINEMSKYLDELKERAKKNFDILFEHNKFEV</sequence>
<dbReference type="InterPro" id="IPR007345">
    <property type="entry name" value="Polysacch_pyruvyl_Trfase"/>
</dbReference>
<dbReference type="EMBL" id="CP009170">
    <property type="protein sequence ID" value="AIS53036.1"/>
    <property type="molecule type" value="Genomic_DNA"/>
</dbReference>
<organism evidence="2 3">
    <name type="scientific">Thermoanaerobacter kivui</name>
    <name type="common">Acetogenium kivui</name>
    <dbReference type="NCBI Taxonomy" id="2325"/>
    <lineage>
        <taxon>Bacteria</taxon>
        <taxon>Bacillati</taxon>
        <taxon>Bacillota</taxon>
        <taxon>Clostridia</taxon>
        <taxon>Thermoanaerobacterales</taxon>
        <taxon>Thermoanaerobacteraceae</taxon>
        <taxon>Thermoanaerobacter</taxon>
    </lineage>
</organism>
<dbReference type="PANTHER" id="PTHR36836">
    <property type="entry name" value="COLANIC ACID BIOSYNTHESIS PROTEIN WCAK"/>
    <property type="match status" value="1"/>
</dbReference>
<gene>
    <name evidence="2" type="primary">csaB</name>
    <name evidence="2" type="ORF">TKV_c18870</name>
</gene>
<dbReference type="NCBIfam" id="TIGR03609">
    <property type="entry name" value="S_layer_CsaB"/>
    <property type="match status" value="1"/>
</dbReference>
<dbReference type="InterPro" id="IPR019896">
    <property type="entry name" value="Polysacch_pyruvyl_Trfase_CsaB"/>
</dbReference>
<evidence type="ECO:0000313" key="3">
    <source>
        <dbReference type="Proteomes" id="UP000029669"/>
    </source>
</evidence>
<dbReference type="PANTHER" id="PTHR36836:SF1">
    <property type="entry name" value="COLANIC ACID BIOSYNTHESIS PROTEIN WCAK"/>
    <property type="match status" value="1"/>
</dbReference>
<feature type="domain" description="Polysaccharide pyruvyl transferase" evidence="1">
    <location>
        <begin position="13"/>
        <end position="294"/>
    </location>
</feature>
<protein>
    <submittedName>
        <fullName evidence="2">Polysaccharide pyruvyl transferase CsaB</fullName>
    </submittedName>
</protein>
<proteinExistence type="predicted"/>
<keyword evidence="2" id="KW-0808">Transferase</keyword>
<dbReference type="HOGENOM" id="CLU_039510_0_1_9"/>